<proteinExistence type="predicted"/>
<organism evidence="2 3">
    <name type="scientific">Physocladia obscura</name>
    <dbReference type="NCBI Taxonomy" id="109957"/>
    <lineage>
        <taxon>Eukaryota</taxon>
        <taxon>Fungi</taxon>
        <taxon>Fungi incertae sedis</taxon>
        <taxon>Chytridiomycota</taxon>
        <taxon>Chytridiomycota incertae sedis</taxon>
        <taxon>Chytridiomycetes</taxon>
        <taxon>Chytridiales</taxon>
        <taxon>Chytriomycetaceae</taxon>
        <taxon>Physocladia</taxon>
    </lineage>
</organism>
<dbReference type="AlphaFoldDB" id="A0AAD5SPJ2"/>
<dbReference type="EMBL" id="JADGJH010004158">
    <property type="protein sequence ID" value="KAJ3086973.1"/>
    <property type="molecule type" value="Genomic_DNA"/>
</dbReference>
<feature type="compositionally biased region" description="Basic residues" evidence="1">
    <location>
        <begin position="409"/>
        <end position="428"/>
    </location>
</feature>
<reference evidence="2" key="1">
    <citation type="submission" date="2020-05" db="EMBL/GenBank/DDBJ databases">
        <title>Phylogenomic resolution of chytrid fungi.</title>
        <authorList>
            <person name="Stajich J.E."/>
            <person name="Amses K."/>
            <person name="Simmons R."/>
            <person name="Seto K."/>
            <person name="Myers J."/>
            <person name="Bonds A."/>
            <person name="Quandt C.A."/>
            <person name="Barry K."/>
            <person name="Liu P."/>
            <person name="Grigoriev I."/>
            <person name="Longcore J.E."/>
            <person name="James T.Y."/>
        </authorList>
    </citation>
    <scope>NUCLEOTIDE SEQUENCE</scope>
    <source>
        <strain evidence="2">JEL0513</strain>
    </source>
</reference>
<comment type="caution">
    <text evidence="2">The sequence shown here is derived from an EMBL/GenBank/DDBJ whole genome shotgun (WGS) entry which is preliminary data.</text>
</comment>
<evidence type="ECO:0000256" key="1">
    <source>
        <dbReference type="SAM" id="MobiDB-lite"/>
    </source>
</evidence>
<sequence length="428" mass="46673">MVVEAGAEDTRRRVSGVPVLEEAVSLSIMHAAVAAAADGNSCAENRRIEYFTDGSLLLGTCFPQILGYEGGNLMFAYNNGDEVTITTEIPPSPPPPTKDKKNSRKKKSEKSNNAKTAGQKKGDEQEGAGKKKKKKSSENNSAASGAKKWEAPKYVTTRFTPPPPVNVFYDVLTYATPPIQLPPMKTILPIKSGDVTAAVAKQTLLHNRTTAPLPEKQRRVLAVLASVPNVPRPYVRPASAPVDALCPLLLCKEPSVARLYSAAAVGKNSKTRTVSSASAKNDLVWPLSTAVPAARNVPRVLSSPVERMRVRSAVAGVGGRRWATEEWDRRWMDAMQKMGGGRSEWEQMMNRCHGQNVDEAVDEDNDDGWQSEEDVEWRNRMELNDYSVQLKAEALERIKAGGSGGGKNKNAKKKKGSRKNAGKKKRKP</sequence>
<name>A0AAD5SPJ2_9FUNG</name>
<gene>
    <name evidence="2" type="ORF">HK100_008516</name>
</gene>
<keyword evidence="3" id="KW-1185">Reference proteome</keyword>
<feature type="compositionally biased region" description="Basic and acidic residues" evidence="1">
    <location>
        <begin position="120"/>
        <end position="129"/>
    </location>
</feature>
<dbReference type="Proteomes" id="UP001211907">
    <property type="component" value="Unassembled WGS sequence"/>
</dbReference>
<evidence type="ECO:0000313" key="3">
    <source>
        <dbReference type="Proteomes" id="UP001211907"/>
    </source>
</evidence>
<accession>A0AAD5SPJ2</accession>
<feature type="region of interest" description="Disordered" evidence="1">
    <location>
        <begin position="398"/>
        <end position="428"/>
    </location>
</feature>
<protein>
    <submittedName>
        <fullName evidence="2">Uncharacterized protein</fullName>
    </submittedName>
</protein>
<feature type="region of interest" description="Disordered" evidence="1">
    <location>
        <begin position="85"/>
        <end position="146"/>
    </location>
</feature>
<evidence type="ECO:0000313" key="2">
    <source>
        <dbReference type="EMBL" id="KAJ3086973.1"/>
    </source>
</evidence>